<accession>G3MA22</accession>
<dbReference type="InterPro" id="IPR014729">
    <property type="entry name" value="Rossmann-like_a/b/a_fold"/>
</dbReference>
<dbReference type="GO" id="GO:0070566">
    <property type="term" value="F:adenylyltransferase activity"/>
    <property type="evidence" value="ECO:0007669"/>
    <property type="project" value="UniProtKB-ARBA"/>
</dbReference>
<evidence type="ECO:0000259" key="8">
    <source>
        <dbReference type="Pfam" id="PF01467"/>
    </source>
</evidence>
<feature type="domain" description="Cytidyltransferase-like" evidence="8">
    <location>
        <begin position="7"/>
        <end position="182"/>
    </location>
</feature>
<keyword evidence="10" id="KW-1185">Reference proteome</keyword>
<proteinExistence type="inferred from homology"/>
<dbReference type="GO" id="GO:0009435">
    <property type="term" value="P:NAD+ biosynthetic process"/>
    <property type="evidence" value="ECO:0007669"/>
    <property type="project" value="UniProtKB-UniPathway"/>
</dbReference>
<dbReference type="Proteomes" id="UP000009273">
    <property type="component" value="Segment"/>
</dbReference>
<dbReference type="Gene3D" id="3.40.50.620">
    <property type="entry name" value="HUPs"/>
    <property type="match status" value="1"/>
</dbReference>
<organism evidence="9 10">
    <name type="scientific">Bacillus phage G</name>
    <dbReference type="NCBI Taxonomy" id="2884420"/>
    <lineage>
        <taxon>Viruses</taxon>
        <taxon>Duplodnaviria</taxon>
        <taxon>Heunggongvirae</taxon>
        <taxon>Uroviricota</taxon>
        <taxon>Caudoviricetes</taxon>
        <taxon>Donellivirus</taxon>
        <taxon>Donellivirus gee</taxon>
    </lineage>
</organism>
<dbReference type="UniPathway" id="UPA00253"/>
<keyword evidence="2" id="KW-0662">Pyridine nucleotide biosynthesis</keyword>
<dbReference type="GeneID" id="18563496"/>
<keyword evidence="3" id="KW-0808">Transferase</keyword>
<evidence type="ECO:0000313" key="10">
    <source>
        <dbReference type="Proteomes" id="UP000009273"/>
    </source>
</evidence>
<keyword evidence="5" id="KW-0547">Nucleotide-binding</keyword>
<dbReference type="CDD" id="cd02165">
    <property type="entry name" value="NMNAT"/>
    <property type="match status" value="1"/>
</dbReference>
<keyword evidence="4" id="KW-0548">Nucleotidyltransferase</keyword>
<dbReference type="GO" id="GO:0005524">
    <property type="term" value="F:ATP binding"/>
    <property type="evidence" value="ECO:0007669"/>
    <property type="project" value="UniProtKB-KW"/>
</dbReference>
<evidence type="ECO:0000313" key="9">
    <source>
        <dbReference type="EMBL" id="AEO93540.1"/>
    </source>
</evidence>
<name>G3MA22_9CAUD</name>
<gene>
    <name evidence="9" type="primary">281</name>
    <name evidence="9" type="ORF">G_281</name>
</gene>
<dbReference type="EMBL" id="JN638751">
    <property type="protein sequence ID" value="AEO93540.1"/>
    <property type="molecule type" value="Genomic_DNA"/>
</dbReference>
<dbReference type="SUPFAM" id="SSF52374">
    <property type="entry name" value="Nucleotidylyl transferase"/>
    <property type="match status" value="1"/>
</dbReference>
<keyword evidence="7" id="KW-0520">NAD</keyword>
<protein>
    <submittedName>
        <fullName evidence="9">Gp281</fullName>
    </submittedName>
</protein>
<reference evidence="9 10" key="1">
    <citation type="submission" date="2011-09" db="EMBL/GenBank/DDBJ databases">
        <authorList>
            <person name="Pope W.H."/>
            <person name="Pedulla M.L."/>
            <person name="Ford M.E."/>
            <person name="Peebles C.L."/>
            <person name="Hatfull G.H."/>
            <person name="Hendrix R.W."/>
        </authorList>
    </citation>
    <scope>NUCLEOTIDE SEQUENCE [LARGE SCALE GENOMIC DNA]</scope>
    <source>
        <strain evidence="9">G</strain>
    </source>
</reference>
<evidence type="ECO:0000256" key="2">
    <source>
        <dbReference type="ARBA" id="ARBA00022642"/>
    </source>
</evidence>
<dbReference type="NCBIfam" id="TIGR00482">
    <property type="entry name" value="nicotinate (nicotinamide) nucleotide adenylyltransferase"/>
    <property type="match status" value="1"/>
</dbReference>
<dbReference type="InterPro" id="IPR004821">
    <property type="entry name" value="Cyt_trans-like"/>
</dbReference>
<evidence type="ECO:0000256" key="5">
    <source>
        <dbReference type="ARBA" id="ARBA00022741"/>
    </source>
</evidence>
<dbReference type="RefSeq" id="YP_009015584.1">
    <property type="nucleotide sequence ID" value="NC_023719.1"/>
</dbReference>
<keyword evidence="6" id="KW-0067">ATP-binding</keyword>
<dbReference type="KEGG" id="vg:18563496"/>
<evidence type="ECO:0000256" key="7">
    <source>
        <dbReference type="ARBA" id="ARBA00023027"/>
    </source>
</evidence>
<evidence type="ECO:0000256" key="1">
    <source>
        <dbReference type="ARBA" id="ARBA00004790"/>
    </source>
</evidence>
<dbReference type="HAMAP" id="MF_00244">
    <property type="entry name" value="NaMN_adenylyltr"/>
    <property type="match status" value="1"/>
</dbReference>
<comment type="pathway">
    <text evidence="1">Cofactor biosynthesis; NAD(+) biosynthesis.</text>
</comment>
<evidence type="ECO:0000256" key="6">
    <source>
        <dbReference type="ARBA" id="ARBA00022840"/>
    </source>
</evidence>
<dbReference type="InterPro" id="IPR005248">
    <property type="entry name" value="NadD/NMNAT"/>
</dbReference>
<dbReference type="Pfam" id="PF01467">
    <property type="entry name" value="CTP_transf_like"/>
    <property type="match status" value="1"/>
</dbReference>
<dbReference type="PANTHER" id="PTHR39321">
    <property type="entry name" value="NICOTINATE-NUCLEOTIDE ADENYLYLTRANSFERASE-RELATED"/>
    <property type="match status" value="1"/>
</dbReference>
<evidence type="ECO:0000256" key="3">
    <source>
        <dbReference type="ARBA" id="ARBA00022679"/>
    </source>
</evidence>
<sequence>MAKLGFLGSSFDPITNGHMITAQEMLDRIGFDKIYLMPSSSKRRDKTMNISDEHRLAMLELAIEDNDKLGIETIELGVPAWEVYTYETMRKLKQKYPNDELYFLMGADLLVDIADGKWNRTEGNWTHVEHLLSENKFVVIRRNGIDMHEIVAKNKVLRKYEKNFEFIYMGVDNNISSSYIRDGFDIGHNPRYYTLPCVYHYIKENNLYVSGK</sequence>
<dbReference type="PANTHER" id="PTHR39321:SF3">
    <property type="entry name" value="PHOSPHOPANTETHEINE ADENYLYLTRANSFERASE"/>
    <property type="match status" value="1"/>
</dbReference>
<evidence type="ECO:0000256" key="4">
    <source>
        <dbReference type="ARBA" id="ARBA00022695"/>
    </source>
</evidence>